<dbReference type="EMBL" id="LXQA011236380">
    <property type="protein sequence ID" value="MCI90147.1"/>
    <property type="molecule type" value="Genomic_DNA"/>
</dbReference>
<evidence type="ECO:0008006" key="4">
    <source>
        <dbReference type="Google" id="ProtNLM"/>
    </source>
</evidence>
<keyword evidence="3" id="KW-1185">Reference proteome</keyword>
<feature type="chain" id="PRO_5017293369" description="Secreted protein" evidence="1">
    <location>
        <begin position="22"/>
        <end position="64"/>
    </location>
</feature>
<accession>A0A392VQI0</accession>
<name>A0A392VQI0_9FABA</name>
<feature type="non-terminal residue" evidence="2">
    <location>
        <position position="64"/>
    </location>
</feature>
<reference evidence="2 3" key="1">
    <citation type="journal article" date="2018" name="Front. Plant Sci.">
        <title>Red Clover (Trifolium pratense) and Zigzag Clover (T. medium) - A Picture of Genomic Similarities and Differences.</title>
        <authorList>
            <person name="Dluhosova J."/>
            <person name="Istvanek J."/>
            <person name="Nedelnik J."/>
            <person name="Repkova J."/>
        </authorList>
    </citation>
    <scope>NUCLEOTIDE SEQUENCE [LARGE SCALE GENOMIC DNA]</scope>
    <source>
        <strain evidence="3">cv. 10/8</strain>
        <tissue evidence="2">Leaf</tissue>
    </source>
</reference>
<dbReference type="AlphaFoldDB" id="A0A392VQI0"/>
<sequence length="64" mass="6810">MPFSTTLIASLLLSILTPSSPLGRRAIGSLIVLRTVVRLSPLPSTVLILITWTARSPGTEIPLT</sequence>
<evidence type="ECO:0000313" key="2">
    <source>
        <dbReference type="EMBL" id="MCI90147.1"/>
    </source>
</evidence>
<evidence type="ECO:0000256" key="1">
    <source>
        <dbReference type="SAM" id="SignalP"/>
    </source>
</evidence>
<protein>
    <recommendedName>
        <fullName evidence="4">Secreted protein</fullName>
    </recommendedName>
</protein>
<feature type="signal peptide" evidence="1">
    <location>
        <begin position="1"/>
        <end position="21"/>
    </location>
</feature>
<comment type="caution">
    <text evidence="2">The sequence shown here is derived from an EMBL/GenBank/DDBJ whole genome shotgun (WGS) entry which is preliminary data.</text>
</comment>
<keyword evidence="1" id="KW-0732">Signal</keyword>
<evidence type="ECO:0000313" key="3">
    <source>
        <dbReference type="Proteomes" id="UP000265520"/>
    </source>
</evidence>
<dbReference type="Proteomes" id="UP000265520">
    <property type="component" value="Unassembled WGS sequence"/>
</dbReference>
<organism evidence="2 3">
    <name type="scientific">Trifolium medium</name>
    <dbReference type="NCBI Taxonomy" id="97028"/>
    <lineage>
        <taxon>Eukaryota</taxon>
        <taxon>Viridiplantae</taxon>
        <taxon>Streptophyta</taxon>
        <taxon>Embryophyta</taxon>
        <taxon>Tracheophyta</taxon>
        <taxon>Spermatophyta</taxon>
        <taxon>Magnoliopsida</taxon>
        <taxon>eudicotyledons</taxon>
        <taxon>Gunneridae</taxon>
        <taxon>Pentapetalae</taxon>
        <taxon>rosids</taxon>
        <taxon>fabids</taxon>
        <taxon>Fabales</taxon>
        <taxon>Fabaceae</taxon>
        <taxon>Papilionoideae</taxon>
        <taxon>50 kb inversion clade</taxon>
        <taxon>NPAAA clade</taxon>
        <taxon>Hologalegina</taxon>
        <taxon>IRL clade</taxon>
        <taxon>Trifolieae</taxon>
        <taxon>Trifolium</taxon>
    </lineage>
</organism>
<proteinExistence type="predicted"/>